<dbReference type="HAMAP" id="MF_00844_B">
    <property type="entry name" value="RqcH_B"/>
    <property type="match status" value="1"/>
</dbReference>
<dbReference type="Pfam" id="PF18297">
    <property type="entry name" value="NFACT-R_2"/>
    <property type="match status" value="1"/>
</dbReference>
<proteinExistence type="inferred from homology"/>
<gene>
    <name evidence="1" type="primary">rqcH</name>
    <name evidence="3" type="ORF">IAA84_11880</name>
</gene>
<evidence type="ECO:0000313" key="3">
    <source>
        <dbReference type="EMBL" id="HIS93704.1"/>
    </source>
</evidence>
<feature type="domain" description="NFACT protein RNA binding" evidence="2">
    <location>
        <begin position="465"/>
        <end position="543"/>
    </location>
</feature>
<dbReference type="InterPro" id="IPR059101">
    <property type="entry name" value="NFACT-R_2"/>
</dbReference>
<protein>
    <recommendedName>
        <fullName evidence="1">Rqc2 homolog RqcH</fullName>
        <shortName evidence="1">RqcH</shortName>
    </recommendedName>
</protein>
<keyword evidence="1" id="KW-0175">Coiled coil</keyword>
<evidence type="ECO:0000313" key="4">
    <source>
        <dbReference type="Proteomes" id="UP000824140"/>
    </source>
</evidence>
<comment type="function">
    <text evidence="1">Key component of the ribosome quality control system (RQC), a ribosome-associated complex that mediates the extraction of incompletely synthesized nascent chains from stalled ribosomes and their subsequent degradation. RqcH recruits Ala-charged tRNA, and with RqcP directs the elongation of stalled nascent chains on 50S ribosomal subunits, leading to non-templated C-terminal alanine extensions (Ala tail). The Ala tail promotes nascent chain degradation. May add between 1 and at least 8 Ala residues. Binds to stalled 50S ribosomal subunits.</text>
</comment>
<dbReference type="Proteomes" id="UP000824140">
    <property type="component" value="Unassembled WGS sequence"/>
</dbReference>
<evidence type="ECO:0000259" key="2">
    <source>
        <dbReference type="Pfam" id="PF18297"/>
    </source>
</evidence>
<organism evidence="3 4">
    <name type="scientific">Candidatus Alectryocaccomicrobium excrementavium</name>
    <dbReference type="NCBI Taxonomy" id="2840668"/>
    <lineage>
        <taxon>Bacteria</taxon>
        <taxon>Bacillati</taxon>
        <taxon>Bacillota</taxon>
        <taxon>Clostridia</taxon>
        <taxon>Candidatus Alectryocaccomicrobium</taxon>
    </lineage>
</organism>
<dbReference type="EMBL" id="DVJN01000223">
    <property type="protein sequence ID" value="HIS93704.1"/>
    <property type="molecule type" value="Genomic_DNA"/>
</dbReference>
<dbReference type="GO" id="GO:0043023">
    <property type="term" value="F:ribosomal large subunit binding"/>
    <property type="evidence" value="ECO:0007669"/>
    <property type="project" value="UniProtKB-UniRule"/>
</dbReference>
<keyword evidence="1" id="KW-0820">tRNA-binding</keyword>
<comment type="subunit">
    <text evidence="1">Associates with stalled 50S ribosomal subunits. Binds to RqcP.</text>
</comment>
<dbReference type="GO" id="GO:0072344">
    <property type="term" value="P:rescue of stalled ribosome"/>
    <property type="evidence" value="ECO:0007669"/>
    <property type="project" value="UniProtKB-UniRule"/>
</dbReference>
<keyword evidence="1" id="KW-0694">RNA-binding</keyword>
<sequence length="572" mass="64161">MPMDGFTLHFLARELREALVGARVDRAVQPERDEVLLTMRNHNENFNVLFSASAGCARAHITRIKKNNPLEPPMLCMLLRKHLSGARVTDVRQIDCDRILEIAFEHFDELGERTTKTLVCEFMGKHSNLIFLAADGRIIDSARHVTEQISSVRQVLPGLYYQRPPAHGKLPFLSLEPAALAARLADAPKTLHKALSECVSGLSTQTAREIACRTLGDENASMGMLAPEAVAEAVVRVVREMLGEFAPALLYAPGEDAPIDAVPIPFKSRAHLDCRPMPSLSAALDEFYRARDLAERMQQKSAALHRVLKNNLERSEKKLAIQEEALLNCERAEDYRVKGELLMANLHLVGKGAKHVSVPNYYDEALTPMEIELDERISPAQNAQRYFKRYQKARSARKFALEQKAIAQEEIRYLASQLLALETCTEEAELAEIREELEKLGYVRANHNRRQMKKLPPSTPLRFTAPSGAEIFVGKNNRQNDELTFSAKPGYVWLHAKDMPGSHVIIARENPDEATIRYAASLAARYSSGRESGRVPIDYALKKYVKKPSGAKPGFVTYTNQKTLYAEPLREA</sequence>
<evidence type="ECO:0000256" key="1">
    <source>
        <dbReference type="HAMAP-Rule" id="MF_00844"/>
    </source>
</evidence>
<feature type="coiled-coil region" evidence="1">
    <location>
        <begin position="305"/>
        <end position="332"/>
    </location>
</feature>
<keyword evidence="1" id="KW-0648">Protein biosynthesis</keyword>
<reference evidence="3" key="2">
    <citation type="journal article" date="2021" name="PeerJ">
        <title>Extensive microbial diversity within the chicken gut microbiome revealed by metagenomics and culture.</title>
        <authorList>
            <person name="Gilroy R."/>
            <person name="Ravi A."/>
            <person name="Getino M."/>
            <person name="Pursley I."/>
            <person name="Horton D.L."/>
            <person name="Alikhan N.F."/>
            <person name="Baker D."/>
            <person name="Gharbi K."/>
            <person name="Hall N."/>
            <person name="Watson M."/>
            <person name="Adriaenssens E.M."/>
            <person name="Foster-Nyarko E."/>
            <person name="Jarju S."/>
            <person name="Secka A."/>
            <person name="Antonio M."/>
            <person name="Oren A."/>
            <person name="Chaudhuri R.R."/>
            <person name="La Ragione R."/>
            <person name="Hildebrand F."/>
            <person name="Pallen M.J."/>
        </authorList>
    </citation>
    <scope>NUCLEOTIDE SEQUENCE</scope>
    <source>
        <strain evidence="3">13766</strain>
    </source>
</reference>
<dbReference type="GO" id="GO:0000049">
    <property type="term" value="F:tRNA binding"/>
    <property type="evidence" value="ECO:0007669"/>
    <property type="project" value="UniProtKB-UniRule"/>
</dbReference>
<dbReference type="AlphaFoldDB" id="A0A9D1K6M2"/>
<comment type="similarity">
    <text evidence="1">Belongs to the NEMF family.</text>
</comment>
<dbReference type="InterPro" id="IPR043682">
    <property type="entry name" value="RqcH_bacterial"/>
</dbReference>
<dbReference type="InterPro" id="IPR051608">
    <property type="entry name" value="RQC_Subunit_NEMF"/>
</dbReference>
<dbReference type="PANTHER" id="PTHR15239">
    <property type="entry name" value="NUCLEAR EXPORT MEDIATOR FACTOR NEMF"/>
    <property type="match status" value="1"/>
</dbReference>
<dbReference type="Pfam" id="PF05833">
    <property type="entry name" value="NFACT_N"/>
    <property type="match status" value="1"/>
</dbReference>
<dbReference type="GO" id="GO:0019843">
    <property type="term" value="F:rRNA binding"/>
    <property type="evidence" value="ECO:0007669"/>
    <property type="project" value="UniProtKB-UniRule"/>
</dbReference>
<dbReference type="PANTHER" id="PTHR15239:SF6">
    <property type="entry name" value="RIBOSOME QUALITY CONTROL COMPLEX SUBUNIT NEMF"/>
    <property type="match status" value="1"/>
</dbReference>
<dbReference type="Gene3D" id="2.30.310.10">
    <property type="entry name" value="ibrinogen binding protein from staphylococcus aureus domain"/>
    <property type="match status" value="1"/>
</dbReference>
<accession>A0A9D1K6M2</accession>
<name>A0A9D1K6M2_9FIRM</name>
<dbReference type="GO" id="GO:1990112">
    <property type="term" value="C:RQC complex"/>
    <property type="evidence" value="ECO:0007669"/>
    <property type="project" value="TreeGrafter"/>
</dbReference>
<keyword evidence="1" id="KW-0699">rRNA-binding</keyword>
<comment type="caution">
    <text evidence="3">The sequence shown here is derived from an EMBL/GenBank/DDBJ whole genome shotgun (WGS) entry which is preliminary data.</text>
</comment>
<reference evidence="3" key="1">
    <citation type="submission" date="2020-10" db="EMBL/GenBank/DDBJ databases">
        <authorList>
            <person name="Gilroy R."/>
        </authorList>
    </citation>
    <scope>NUCLEOTIDE SEQUENCE</scope>
    <source>
        <strain evidence="3">13766</strain>
    </source>
</reference>